<evidence type="ECO:0000313" key="2">
    <source>
        <dbReference type="Proteomes" id="UP000189337"/>
    </source>
</evidence>
<accession>A0AB73LP86</accession>
<protein>
    <submittedName>
        <fullName evidence="1">Uncharacterized protein</fullName>
    </submittedName>
</protein>
<organism evidence="1 2">
    <name type="scientific">Leptospira santarosai</name>
    <dbReference type="NCBI Taxonomy" id="28183"/>
    <lineage>
        <taxon>Bacteria</taxon>
        <taxon>Pseudomonadati</taxon>
        <taxon>Spirochaetota</taxon>
        <taxon>Spirochaetia</taxon>
        <taxon>Leptospirales</taxon>
        <taxon>Leptospiraceae</taxon>
        <taxon>Leptospira</taxon>
    </lineage>
</organism>
<name>A0AB73LP86_9LEPT</name>
<dbReference type="AlphaFoldDB" id="A0AB73LP86"/>
<proteinExistence type="predicted"/>
<dbReference type="Proteomes" id="UP000189337">
    <property type="component" value="Unassembled WGS sequence"/>
</dbReference>
<evidence type="ECO:0000313" key="1">
    <source>
        <dbReference type="EMBL" id="ONF94240.1"/>
    </source>
</evidence>
<dbReference type="EMBL" id="MTSU01000002">
    <property type="protein sequence ID" value="ONF94240.1"/>
    <property type="molecule type" value="Genomic_DNA"/>
</dbReference>
<reference evidence="1 2" key="1">
    <citation type="submission" date="2017-01" db="EMBL/GenBank/DDBJ databases">
        <title>Comparative genomic analysis of Brazilian Leptospira santarosai.</title>
        <authorList>
            <person name="Moreno L.Z."/>
            <person name="Miraglia F."/>
            <person name="Kremer F.S."/>
            <person name="Eslabao M.R."/>
            <person name="Lilenbaum W."/>
            <person name="Dellagostin O.A."/>
            <person name="Moreno A.M."/>
        </authorList>
    </citation>
    <scope>NUCLEOTIDE SEQUENCE [LARGE SCALE GENOMIC DNA]</scope>
    <source>
        <strain evidence="1 2">M52/8-19</strain>
    </source>
</reference>
<comment type="caution">
    <text evidence="1">The sequence shown here is derived from an EMBL/GenBank/DDBJ whole genome shotgun (WGS) entry which is preliminary data.</text>
</comment>
<gene>
    <name evidence="1" type="ORF">BWD14_02840</name>
</gene>
<sequence>MNFSSHDRPQNGDFVRKFDFKISIFGFYRDALKQFNSIRITPARKKNSKMQGSVRNGCHLSL</sequence>